<dbReference type="GO" id="GO:0003676">
    <property type="term" value="F:nucleic acid binding"/>
    <property type="evidence" value="ECO:0007669"/>
    <property type="project" value="InterPro"/>
</dbReference>
<accession>A0A7J6GGY3</accession>
<evidence type="ECO:0000259" key="2">
    <source>
        <dbReference type="Pfam" id="PF13456"/>
    </source>
</evidence>
<dbReference type="PANTHER" id="PTHR33710:SF77">
    <property type="entry name" value="DNASE I-LIKE SUPERFAMILY PROTEIN"/>
    <property type="match status" value="1"/>
</dbReference>
<comment type="caution">
    <text evidence="3">The sequence shown here is derived from an EMBL/GenBank/DDBJ whole genome shotgun (WGS) entry which is preliminary data.</text>
</comment>
<gene>
    <name evidence="3" type="ORF">F8388_008651</name>
</gene>
<dbReference type="InterPro" id="IPR002156">
    <property type="entry name" value="RNaseH_domain"/>
</dbReference>
<protein>
    <recommendedName>
        <fullName evidence="2">RNase H type-1 domain-containing protein</fullName>
    </recommendedName>
</protein>
<dbReference type="GO" id="GO:0004523">
    <property type="term" value="F:RNA-DNA hybrid ribonuclease activity"/>
    <property type="evidence" value="ECO:0007669"/>
    <property type="project" value="InterPro"/>
</dbReference>
<dbReference type="Pfam" id="PF13456">
    <property type="entry name" value="RVT_3"/>
    <property type="match status" value="1"/>
</dbReference>
<proteinExistence type="predicted"/>
<dbReference type="PANTHER" id="PTHR33710">
    <property type="entry name" value="BNAC02G09200D PROTEIN"/>
    <property type="match status" value="1"/>
</dbReference>
<evidence type="ECO:0000313" key="4">
    <source>
        <dbReference type="Proteomes" id="UP000525078"/>
    </source>
</evidence>
<dbReference type="InterPro" id="IPR044730">
    <property type="entry name" value="RNase_H-like_dom_plant"/>
</dbReference>
<dbReference type="InterPro" id="IPR036691">
    <property type="entry name" value="Endo/exonu/phosph_ase_sf"/>
</dbReference>
<dbReference type="SUPFAM" id="SSF56219">
    <property type="entry name" value="DNase I-like"/>
    <property type="match status" value="1"/>
</dbReference>
<dbReference type="InterPro" id="IPR036397">
    <property type="entry name" value="RNaseH_sf"/>
</dbReference>
<feature type="region of interest" description="Disordered" evidence="1">
    <location>
        <begin position="125"/>
        <end position="150"/>
    </location>
</feature>
<dbReference type="Proteomes" id="UP000525078">
    <property type="component" value="Unassembled WGS sequence"/>
</dbReference>
<reference evidence="3 4" key="1">
    <citation type="journal article" date="2020" name="bioRxiv">
        <title>Sequence and annotation of 42 cannabis genomes reveals extensive copy number variation in cannabinoid synthesis and pathogen resistance genes.</title>
        <authorList>
            <person name="Mckernan K.J."/>
            <person name="Helbert Y."/>
            <person name="Kane L.T."/>
            <person name="Ebling H."/>
            <person name="Zhang L."/>
            <person name="Liu B."/>
            <person name="Eaton Z."/>
            <person name="Mclaughlin S."/>
            <person name="Kingan S."/>
            <person name="Baybayan P."/>
            <person name="Concepcion G."/>
            <person name="Jordan M."/>
            <person name="Riva A."/>
            <person name="Barbazuk W."/>
            <person name="Harkins T."/>
        </authorList>
    </citation>
    <scope>NUCLEOTIDE SEQUENCE [LARGE SCALE GENOMIC DNA]</scope>
    <source>
        <strain evidence="4">cv. Jamaican Lion 4</strain>
        <tissue evidence="3">Leaf</tissue>
    </source>
</reference>
<evidence type="ECO:0000256" key="1">
    <source>
        <dbReference type="SAM" id="MobiDB-lite"/>
    </source>
</evidence>
<evidence type="ECO:0000313" key="3">
    <source>
        <dbReference type="EMBL" id="KAF4382165.1"/>
    </source>
</evidence>
<dbReference type="Gene3D" id="3.30.420.10">
    <property type="entry name" value="Ribonuclease H-like superfamily/Ribonuclease H"/>
    <property type="match status" value="1"/>
</dbReference>
<dbReference type="CDD" id="cd06222">
    <property type="entry name" value="RNase_H_like"/>
    <property type="match status" value="1"/>
</dbReference>
<dbReference type="AlphaFoldDB" id="A0A7J6GGY3"/>
<dbReference type="EMBL" id="JAATIP010000056">
    <property type="protein sequence ID" value="KAF4382165.1"/>
    <property type="molecule type" value="Genomic_DNA"/>
</dbReference>
<sequence>MNSPDTHTQAQPIPWPSNDLWTLGFKTLTGLGTVDKYMREPSLFNPILGIEDFSPACYTEERPKGDSLDPPSRIALIFKVPQTALSREGKEEDWPLKTQGRLFWIQAIRVLRLNLNIEADPENRKAFSDLKPNPSKAKHPLPQRRDTHPSLQEEKLKTILSRIHFEEFCSVPPIGTAGGLAMCWMKGVDCKIESADKFRITACISSDPPGKPWIFMGIYGPPVYAKKEVFWNDLGDYGCNIARYSFNLRRTVQRSGLIDLGFLGTKFTWFKKGSSSTRGTCLKRARLDRALASVDWRLAWPNAIVSHLTASSSDHSPILLDSCGGRHCTKPQFKYELMWERDPRVYWVVKKAWTIHSHDNPMVNMYRKLKVTKDHLRKWNISHFRKLSTQISEALFINKFSKIFMKSQRRSSLVKFEWLFAGLNIQLEEDLYLTPNEEEGDPLSPALFILASDILSRKIGYAEDEGGCPIPWTAASEGHTMVCKQGFDRPCKVPTVLTPLPGWMTCCTDVTIDSNYSFGAGVFRDSKNRICSVVADHFSVTDPTLAEASMLLSAARHAAHLNFNSVNFFCDNDSAVSSIREAHDIQSNLNLDGVSTHFKTLSAQFVNWNVKKINRNENFMAHNAFGDIQITSMDPKVFEDYKEWWPDPG</sequence>
<feature type="domain" description="RNase H type-1" evidence="2">
    <location>
        <begin position="512"/>
        <end position="623"/>
    </location>
</feature>
<name>A0A7J6GGY3_CANSA</name>
<organism evidence="3 4">
    <name type="scientific">Cannabis sativa</name>
    <name type="common">Hemp</name>
    <name type="synonym">Marijuana</name>
    <dbReference type="NCBI Taxonomy" id="3483"/>
    <lineage>
        <taxon>Eukaryota</taxon>
        <taxon>Viridiplantae</taxon>
        <taxon>Streptophyta</taxon>
        <taxon>Embryophyta</taxon>
        <taxon>Tracheophyta</taxon>
        <taxon>Spermatophyta</taxon>
        <taxon>Magnoliopsida</taxon>
        <taxon>eudicotyledons</taxon>
        <taxon>Gunneridae</taxon>
        <taxon>Pentapetalae</taxon>
        <taxon>rosids</taxon>
        <taxon>fabids</taxon>
        <taxon>Rosales</taxon>
        <taxon>Cannabaceae</taxon>
        <taxon>Cannabis</taxon>
    </lineage>
</organism>